<proteinExistence type="predicted"/>
<sequence length="105" mass="11783">MTDFQDLLSDEEKVPTVAKFIIHAPPGEFNEVFNDLNERHIHPSPSDCFDRFLGPFLGEKEATWCSPGACSMAHSSIGCCKDSWKEILLVTACYLLSYYLSVYTG</sequence>
<dbReference type="Gene3D" id="3.30.1140.60">
    <property type="entry name" value="F-actin capping protein, alpha subunit"/>
    <property type="match status" value="1"/>
</dbReference>
<reference evidence="1" key="1">
    <citation type="submission" date="2025-08" db="UniProtKB">
        <authorList>
            <consortium name="Ensembl"/>
        </authorList>
    </citation>
    <scope>IDENTIFICATION</scope>
</reference>
<keyword evidence="2" id="KW-1185">Reference proteome</keyword>
<dbReference type="AlphaFoldDB" id="A0A8C5YU35"/>
<protein>
    <submittedName>
        <fullName evidence="1">Uncharacterized protein</fullName>
    </submittedName>
</protein>
<accession>A0A8C5YU35</accession>
<evidence type="ECO:0000313" key="2">
    <source>
        <dbReference type="Proteomes" id="UP000694407"/>
    </source>
</evidence>
<name>A0A8C5YU35_MARMA</name>
<evidence type="ECO:0000313" key="1">
    <source>
        <dbReference type="Ensembl" id="ENSMMMP00000003972.1"/>
    </source>
</evidence>
<reference evidence="1" key="2">
    <citation type="submission" date="2025-09" db="UniProtKB">
        <authorList>
            <consortium name="Ensembl"/>
        </authorList>
    </citation>
    <scope>IDENTIFICATION</scope>
</reference>
<dbReference type="Proteomes" id="UP000694407">
    <property type="component" value="Unplaced"/>
</dbReference>
<organism evidence="1 2">
    <name type="scientific">Marmota marmota marmota</name>
    <name type="common">Alpine marmot</name>
    <dbReference type="NCBI Taxonomy" id="9994"/>
    <lineage>
        <taxon>Eukaryota</taxon>
        <taxon>Metazoa</taxon>
        <taxon>Chordata</taxon>
        <taxon>Craniata</taxon>
        <taxon>Vertebrata</taxon>
        <taxon>Euteleostomi</taxon>
        <taxon>Mammalia</taxon>
        <taxon>Eutheria</taxon>
        <taxon>Euarchontoglires</taxon>
        <taxon>Glires</taxon>
        <taxon>Rodentia</taxon>
        <taxon>Sciuromorpha</taxon>
        <taxon>Sciuridae</taxon>
        <taxon>Xerinae</taxon>
        <taxon>Marmotini</taxon>
        <taxon>Marmota</taxon>
    </lineage>
</organism>
<dbReference type="InterPro" id="IPR042489">
    <property type="entry name" value="CapZ_alpha_1"/>
</dbReference>
<dbReference type="GeneTree" id="ENSGT00940000164980"/>
<dbReference type="Ensembl" id="ENSMMMT00000004512.1">
    <property type="protein sequence ID" value="ENSMMMP00000003972.1"/>
    <property type="gene ID" value="ENSMMMG00000003621.1"/>
</dbReference>
<dbReference type="SUPFAM" id="SSF90096">
    <property type="entry name" value="Subunits of heterodimeric actin filament capping protein Capz"/>
    <property type="match status" value="1"/>
</dbReference>
<dbReference type="InterPro" id="IPR037282">
    <property type="entry name" value="CapZ_alpha/beta"/>
</dbReference>